<evidence type="ECO:0000313" key="1">
    <source>
        <dbReference type="EMBL" id="KAI5663769.1"/>
    </source>
</evidence>
<sequence>MTWLARTRGRVFDSHIEGDDKWIRRVSYTWLAIAIVTLDLDPVDRGRSTVGGLDPRRYCASLCIMLCDSGCFLEGWVRRGPPVRVAQGGLVSMPELVTCLCICCVSLSWCMYVFLKSSGVVTAPMRLDSLRLSG</sequence>
<dbReference type="Proteomes" id="UP001060085">
    <property type="component" value="Linkage Group LG05"/>
</dbReference>
<protein>
    <submittedName>
        <fullName evidence="1">Uncharacterized protein</fullName>
    </submittedName>
</protein>
<evidence type="ECO:0000313" key="2">
    <source>
        <dbReference type="Proteomes" id="UP001060085"/>
    </source>
</evidence>
<accession>A0ACC0AT94</accession>
<keyword evidence="2" id="KW-1185">Reference proteome</keyword>
<reference evidence="2" key="1">
    <citation type="journal article" date="2023" name="Nat. Plants">
        <title>Single-cell RNA sequencing provides a high-resolution roadmap for understanding the multicellular compartmentation of specialized metabolism.</title>
        <authorList>
            <person name="Sun S."/>
            <person name="Shen X."/>
            <person name="Li Y."/>
            <person name="Li Y."/>
            <person name="Wang S."/>
            <person name="Li R."/>
            <person name="Zhang H."/>
            <person name="Shen G."/>
            <person name="Guo B."/>
            <person name="Wei J."/>
            <person name="Xu J."/>
            <person name="St-Pierre B."/>
            <person name="Chen S."/>
            <person name="Sun C."/>
        </authorList>
    </citation>
    <scope>NUCLEOTIDE SEQUENCE [LARGE SCALE GENOMIC DNA]</scope>
</reference>
<dbReference type="EMBL" id="CM044705">
    <property type="protein sequence ID" value="KAI5663769.1"/>
    <property type="molecule type" value="Genomic_DNA"/>
</dbReference>
<name>A0ACC0AT94_CATRO</name>
<gene>
    <name evidence="1" type="ORF">M9H77_23092</name>
</gene>
<comment type="caution">
    <text evidence="1">The sequence shown here is derived from an EMBL/GenBank/DDBJ whole genome shotgun (WGS) entry which is preliminary data.</text>
</comment>
<proteinExistence type="predicted"/>
<organism evidence="1 2">
    <name type="scientific">Catharanthus roseus</name>
    <name type="common">Madagascar periwinkle</name>
    <name type="synonym">Vinca rosea</name>
    <dbReference type="NCBI Taxonomy" id="4058"/>
    <lineage>
        <taxon>Eukaryota</taxon>
        <taxon>Viridiplantae</taxon>
        <taxon>Streptophyta</taxon>
        <taxon>Embryophyta</taxon>
        <taxon>Tracheophyta</taxon>
        <taxon>Spermatophyta</taxon>
        <taxon>Magnoliopsida</taxon>
        <taxon>eudicotyledons</taxon>
        <taxon>Gunneridae</taxon>
        <taxon>Pentapetalae</taxon>
        <taxon>asterids</taxon>
        <taxon>lamiids</taxon>
        <taxon>Gentianales</taxon>
        <taxon>Apocynaceae</taxon>
        <taxon>Rauvolfioideae</taxon>
        <taxon>Vinceae</taxon>
        <taxon>Catharanthinae</taxon>
        <taxon>Catharanthus</taxon>
    </lineage>
</organism>